<proteinExistence type="predicted"/>
<dbReference type="AlphaFoldDB" id="A2C950"/>
<keyword evidence="2" id="KW-0732">Signal</keyword>
<dbReference type="Gene3D" id="2.80.10.50">
    <property type="match status" value="1"/>
</dbReference>
<accession>A2C950</accession>
<evidence type="ECO:0000256" key="2">
    <source>
        <dbReference type="SAM" id="SignalP"/>
    </source>
</evidence>
<gene>
    <name evidence="3" type="ordered locus">P9303_12631</name>
</gene>
<name>A2C950_PROM3</name>
<dbReference type="EMBL" id="CP000554">
    <property type="protein sequence ID" value="ABM78010.1"/>
    <property type="molecule type" value="Genomic_DNA"/>
</dbReference>
<reference evidence="3 4" key="1">
    <citation type="journal article" date="2007" name="PLoS Genet.">
        <title>Patterns and implications of gene gain and loss in the evolution of Prochlorococcus.</title>
        <authorList>
            <person name="Kettler G.C."/>
            <person name="Martiny A.C."/>
            <person name="Huang K."/>
            <person name="Zucker J."/>
            <person name="Coleman M.L."/>
            <person name="Rodrigue S."/>
            <person name="Chen F."/>
            <person name="Lapidus A."/>
            <person name="Ferriera S."/>
            <person name="Johnson J."/>
            <person name="Steglich C."/>
            <person name="Church G.M."/>
            <person name="Richardson P."/>
            <person name="Chisholm S.W."/>
        </authorList>
    </citation>
    <scope>NUCLEOTIDE SEQUENCE [LARGE SCALE GENOMIC DNA]</scope>
    <source>
        <strain evidence="3 4">MIT 9303</strain>
    </source>
</reference>
<feature type="region of interest" description="Disordered" evidence="1">
    <location>
        <begin position="484"/>
        <end position="503"/>
    </location>
</feature>
<feature type="signal peptide" evidence="2">
    <location>
        <begin position="1"/>
        <end position="31"/>
    </location>
</feature>
<dbReference type="Proteomes" id="UP000002274">
    <property type="component" value="Chromosome"/>
</dbReference>
<dbReference type="BioCyc" id="PMAR59922:G1G80-1098-MONOMER"/>
<sequence length="503" mass="54147">MYFATKSLALSFAAAAGLSGLNTLTALSAQAATRCDSGMLLGRYTLKSELNNKYVRAGIGSGAYVGAKSNSVGGSTSWETFDIYDLGNRDGLNGGTYALRSTQDPNRWVSVNSQNALKLMRGCNTASKTRLFRANRVGNILQLQSLSNQQWVIQRSNNMLYANAATMGGNVPKALQYRLTRIGSGPTSPSPQPQVNLNGWFRGNNKGVYSVQRSGNSFQMKGFLNGKPFNLITGNIQGNIINASWKNYCNRSTGSLKLRITSNGLVKVGGNPGFNTSWSPTQNPGSISNTPACQQQQPQVNLNGWFRGNNKGVYSAQRSGNSFQMKGFLNGKPFNLITGNIQGNIINASWKNYCNRSTGSLKLRITSNGLVKVGGNPGFNTSWSPTQNPGSISNTPVCQQQQPQVNLNGWFRGNNKGVYSAQRSGNSFQMKGFLNGKPFNLITGNIQGNIINASWKNYCNRSTGSLKLRITSNGLVKVGGNPGFNTSWSPTQNPGSISNTPAC</sequence>
<organism evidence="3 4">
    <name type="scientific">Prochlorococcus marinus (strain MIT 9303)</name>
    <dbReference type="NCBI Taxonomy" id="59922"/>
    <lineage>
        <taxon>Bacteria</taxon>
        <taxon>Bacillati</taxon>
        <taxon>Cyanobacteriota</taxon>
        <taxon>Cyanophyceae</taxon>
        <taxon>Synechococcales</taxon>
        <taxon>Prochlorococcaceae</taxon>
        <taxon>Prochlorococcus</taxon>
    </lineage>
</organism>
<dbReference type="CDD" id="cd00257">
    <property type="entry name" value="beta-trefoil_FSCN-like"/>
    <property type="match status" value="1"/>
</dbReference>
<dbReference type="STRING" id="59922.P9303_12631"/>
<dbReference type="RefSeq" id="WP_011825908.1">
    <property type="nucleotide sequence ID" value="NC_008820.1"/>
</dbReference>
<feature type="chain" id="PRO_5002642903" description="Ricin B lectin domain-containing protein" evidence="2">
    <location>
        <begin position="32"/>
        <end position="503"/>
    </location>
</feature>
<dbReference type="HOGENOM" id="CLU_041906_0_0_3"/>
<protein>
    <recommendedName>
        <fullName evidence="5">Ricin B lectin domain-containing protein</fullName>
    </recommendedName>
</protein>
<evidence type="ECO:0000313" key="3">
    <source>
        <dbReference type="EMBL" id="ABM78010.1"/>
    </source>
</evidence>
<evidence type="ECO:0000256" key="1">
    <source>
        <dbReference type="SAM" id="MobiDB-lite"/>
    </source>
</evidence>
<evidence type="ECO:0000313" key="4">
    <source>
        <dbReference type="Proteomes" id="UP000002274"/>
    </source>
</evidence>
<dbReference type="KEGG" id="pmf:P9303_12631"/>
<evidence type="ECO:0008006" key="5">
    <source>
        <dbReference type="Google" id="ProtNLM"/>
    </source>
</evidence>